<evidence type="ECO:0008006" key="4">
    <source>
        <dbReference type="Google" id="ProtNLM"/>
    </source>
</evidence>
<dbReference type="KEGG" id="lgi:LOTGIDRAFT_157022"/>
<evidence type="ECO:0000256" key="1">
    <source>
        <dbReference type="SAM" id="SignalP"/>
    </source>
</evidence>
<dbReference type="AlphaFoldDB" id="V4B694"/>
<protein>
    <recommendedName>
        <fullName evidence="4">VWFD domain-containing protein</fullName>
    </recommendedName>
</protein>
<feature type="signal peptide" evidence="1">
    <location>
        <begin position="1"/>
        <end position="16"/>
    </location>
</feature>
<evidence type="ECO:0000313" key="3">
    <source>
        <dbReference type="Proteomes" id="UP000030746"/>
    </source>
</evidence>
<dbReference type="OrthoDB" id="6152256at2759"/>
<name>V4B694_LOTGI</name>
<dbReference type="RefSeq" id="XP_009046531.1">
    <property type="nucleotide sequence ID" value="XM_009048283.1"/>
</dbReference>
<dbReference type="Proteomes" id="UP000030746">
    <property type="component" value="Unassembled WGS sequence"/>
</dbReference>
<keyword evidence="3" id="KW-1185">Reference proteome</keyword>
<sequence length="243" mass="27226">MFSLVLLVVTPWLVFCMPPPTTTSPTPTPPNTTTPTNCTCSDGTQILPGEYHSLTDCDFCYCNEDNLEAYETHGDCYIAAPCVDSVKNTRRVLSLLPKCDGLVDFGLVDCQCDNDIYHGNYAEPLAACRPKLPTIGDNCQAEFKDDNGVERSELIYFSDGVVKFNSTECKCVYREYYYYREPKANCVQVLSIEPGSMVVVDQNLYRHREPCPAERSHILFGSIIADKNRGFACEGECRLTFLL</sequence>
<evidence type="ECO:0000313" key="2">
    <source>
        <dbReference type="EMBL" id="ESP03061.1"/>
    </source>
</evidence>
<dbReference type="EMBL" id="KB200129">
    <property type="protein sequence ID" value="ESP03061.1"/>
    <property type="molecule type" value="Genomic_DNA"/>
</dbReference>
<dbReference type="HOGENOM" id="CLU_1143663_0_0_1"/>
<reference evidence="2 3" key="1">
    <citation type="journal article" date="2013" name="Nature">
        <title>Insights into bilaterian evolution from three spiralian genomes.</title>
        <authorList>
            <person name="Simakov O."/>
            <person name="Marletaz F."/>
            <person name="Cho S.J."/>
            <person name="Edsinger-Gonzales E."/>
            <person name="Havlak P."/>
            <person name="Hellsten U."/>
            <person name="Kuo D.H."/>
            <person name="Larsson T."/>
            <person name="Lv J."/>
            <person name="Arendt D."/>
            <person name="Savage R."/>
            <person name="Osoegawa K."/>
            <person name="de Jong P."/>
            <person name="Grimwood J."/>
            <person name="Chapman J.A."/>
            <person name="Shapiro H."/>
            <person name="Aerts A."/>
            <person name="Otillar R.P."/>
            <person name="Terry A.Y."/>
            <person name="Boore J.L."/>
            <person name="Grigoriev I.V."/>
            <person name="Lindberg D.R."/>
            <person name="Seaver E.C."/>
            <person name="Weisblat D.A."/>
            <person name="Putnam N.H."/>
            <person name="Rokhsar D.S."/>
        </authorList>
    </citation>
    <scope>NUCLEOTIDE SEQUENCE [LARGE SCALE GENOMIC DNA]</scope>
</reference>
<gene>
    <name evidence="2" type="ORF">LOTGIDRAFT_157022</name>
</gene>
<feature type="chain" id="PRO_5004716709" description="VWFD domain-containing protein" evidence="1">
    <location>
        <begin position="17"/>
        <end position="243"/>
    </location>
</feature>
<organism evidence="2 3">
    <name type="scientific">Lottia gigantea</name>
    <name type="common">Giant owl limpet</name>
    <dbReference type="NCBI Taxonomy" id="225164"/>
    <lineage>
        <taxon>Eukaryota</taxon>
        <taxon>Metazoa</taxon>
        <taxon>Spiralia</taxon>
        <taxon>Lophotrochozoa</taxon>
        <taxon>Mollusca</taxon>
        <taxon>Gastropoda</taxon>
        <taxon>Patellogastropoda</taxon>
        <taxon>Lottioidea</taxon>
        <taxon>Lottiidae</taxon>
        <taxon>Lottia</taxon>
    </lineage>
</organism>
<keyword evidence="1" id="KW-0732">Signal</keyword>
<dbReference type="CTD" id="20237171"/>
<proteinExistence type="predicted"/>
<dbReference type="GeneID" id="20237171"/>
<accession>V4B694</accession>